<dbReference type="EMBL" id="AF176259">
    <property type="protein sequence ID" value="AAG28969.1"/>
    <property type="molecule type" value="Genomic_DNA"/>
</dbReference>
<sequence>MAAVGSLRAQQERPRSQALRQRARARRQARAAGCARRLHPPPGRREHLGRRGRQHRRLGSGRQARAVRSGRGQDLPAPDLLPAARRSEPHVRAPENDHYPRPH</sequence>
<proteinExistence type="predicted"/>
<feature type="region of interest" description="Disordered" evidence="1">
    <location>
        <begin position="1"/>
        <end position="103"/>
    </location>
</feature>
<feature type="compositionally biased region" description="Basic and acidic residues" evidence="1">
    <location>
        <begin position="85"/>
        <end position="103"/>
    </location>
</feature>
<evidence type="ECO:0000313" key="2">
    <source>
        <dbReference type="EMBL" id="AAG28969.1"/>
    </source>
</evidence>
<gene>
    <name evidence="2" type="primary">paaB</name>
</gene>
<reference evidence="2" key="2">
    <citation type="submission" date="2000-11" db="EMBL/GenBank/DDBJ databases">
        <authorList>
            <person name="Mohamed M.E."/>
        </authorList>
    </citation>
    <scope>NUCLEOTIDE SEQUENCE</scope>
    <source>
        <strain evidence="2">KB740</strain>
    </source>
</reference>
<dbReference type="AlphaFoldDB" id="Q9F9U8"/>
<evidence type="ECO:0000256" key="1">
    <source>
        <dbReference type="SAM" id="MobiDB-lite"/>
    </source>
</evidence>
<organism evidence="2">
    <name type="scientific">Aromatoleum evansii</name>
    <name type="common">Azoarcus evansii</name>
    <dbReference type="NCBI Taxonomy" id="59406"/>
    <lineage>
        <taxon>Bacteria</taxon>
        <taxon>Pseudomonadati</taxon>
        <taxon>Pseudomonadota</taxon>
        <taxon>Betaproteobacteria</taxon>
        <taxon>Rhodocyclales</taxon>
        <taxon>Rhodocyclaceae</taxon>
        <taxon>Aromatoleum</taxon>
    </lineage>
</organism>
<accession>Q9F9U8</accession>
<name>Q9F9U8_AROEV</name>
<feature type="compositionally biased region" description="Basic residues" evidence="1">
    <location>
        <begin position="47"/>
        <end position="59"/>
    </location>
</feature>
<reference evidence="2" key="1">
    <citation type="journal article" date="2000" name="J. Bacteriol.">
        <title>Biochemical and molecular characterization of phenylacetate-coenzyme A ligase, an enzyme catalyzing the first step in aerobic metabolism of phenylacetic acid in Azoarcus evansii.</title>
        <authorList>
            <person name="El-Said Mohamed M."/>
        </authorList>
    </citation>
    <scope>NUCLEOTIDE SEQUENCE</scope>
    <source>
        <strain evidence="2">KB740</strain>
    </source>
</reference>
<protein>
    <submittedName>
        <fullName evidence="2">PaaB</fullName>
    </submittedName>
</protein>